<dbReference type="Proteomes" id="UP000018948">
    <property type="component" value="Unassembled WGS sequence"/>
</dbReference>
<proteinExistence type="predicted"/>
<comment type="caution">
    <text evidence="1">The sequence shown here is derived from an EMBL/GenBank/DDBJ whole genome shotgun (WGS) entry which is preliminary data.</text>
</comment>
<name>W2ZYF0_PHYNI</name>
<accession>W2ZYF0</accession>
<dbReference type="AlphaFoldDB" id="W2ZYF0"/>
<gene>
    <name evidence="1" type="ORF">F442_02945</name>
</gene>
<protein>
    <submittedName>
        <fullName evidence="1">Uncharacterized protein</fullName>
    </submittedName>
</protein>
<reference evidence="1 2" key="1">
    <citation type="submission" date="2013-11" db="EMBL/GenBank/DDBJ databases">
        <title>The Genome Sequence of Phytophthora parasitica P10297.</title>
        <authorList>
            <consortium name="The Broad Institute Genomics Platform"/>
            <person name="Russ C."/>
            <person name="Tyler B."/>
            <person name="Panabieres F."/>
            <person name="Shan W."/>
            <person name="Tripathy S."/>
            <person name="Grunwald N."/>
            <person name="Machado M."/>
            <person name="Johnson C.S."/>
            <person name="Walker B."/>
            <person name="Young S.K."/>
            <person name="Zeng Q."/>
            <person name="Gargeya S."/>
            <person name="Fitzgerald M."/>
            <person name="Haas B."/>
            <person name="Abouelleil A."/>
            <person name="Allen A.W."/>
            <person name="Alvarado L."/>
            <person name="Arachchi H.M."/>
            <person name="Berlin A.M."/>
            <person name="Chapman S.B."/>
            <person name="Gainer-Dewar J."/>
            <person name="Goldberg J."/>
            <person name="Griggs A."/>
            <person name="Gujja S."/>
            <person name="Hansen M."/>
            <person name="Howarth C."/>
            <person name="Imamovic A."/>
            <person name="Ireland A."/>
            <person name="Larimer J."/>
            <person name="McCowan C."/>
            <person name="Murphy C."/>
            <person name="Pearson M."/>
            <person name="Poon T.W."/>
            <person name="Priest M."/>
            <person name="Roberts A."/>
            <person name="Saif S."/>
            <person name="Shea T."/>
            <person name="Sisk P."/>
            <person name="Sykes S."/>
            <person name="Wortman J."/>
            <person name="Nusbaum C."/>
            <person name="Birren B."/>
        </authorList>
    </citation>
    <scope>NUCLEOTIDE SEQUENCE [LARGE SCALE GENOMIC DNA]</scope>
    <source>
        <strain evidence="1 2">P10297</strain>
    </source>
</reference>
<dbReference type="OrthoDB" id="125523at2759"/>
<organism evidence="1 2">
    <name type="scientific">Phytophthora nicotianae P10297</name>
    <dbReference type="NCBI Taxonomy" id="1317064"/>
    <lineage>
        <taxon>Eukaryota</taxon>
        <taxon>Sar</taxon>
        <taxon>Stramenopiles</taxon>
        <taxon>Oomycota</taxon>
        <taxon>Peronosporomycetes</taxon>
        <taxon>Peronosporales</taxon>
        <taxon>Peronosporaceae</taxon>
        <taxon>Phytophthora</taxon>
    </lineage>
</organism>
<dbReference type="EMBL" id="ANIY01000674">
    <property type="protein sequence ID" value="ETP51986.1"/>
    <property type="molecule type" value="Genomic_DNA"/>
</dbReference>
<evidence type="ECO:0000313" key="2">
    <source>
        <dbReference type="Proteomes" id="UP000018948"/>
    </source>
</evidence>
<sequence length="202" mass="22347">MLEPTDTGPFVADDGVRRPAWRVTMTILRHSQSREDLTSSMLVTSSGSRTGRPLLSVFRFVRLKEYFVAAPRDDTKFVRRSAGVYLYGQVLTHSSASSLALVDDIGIILEPGSGYVCSVALCIYADEPRRVVEVPLDDVRINHVSQLEFLLGYYQGRPVQPNLPCFDWTWSGVSLLGVADARHCESASPPPSLNPAHLPCLR</sequence>
<evidence type="ECO:0000313" key="1">
    <source>
        <dbReference type="EMBL" id="ETP51986.1"/>
    </source>
</evidence>